<keyword evidence="2" id="KW-1185">Reference proteome</keyword>
<gene>
    <name evidence="1" type="ORF">GCM10011529_24630</name>
</gene>
<reference evidence="1" key="2">
    <citation type="submission" date="2020-09" db="EMBL/GenBank/DDBJ databases">
        <authorList>
            <person name="Sun Q."/>
            <person name="Zhou Y."/>
        </authorList>
    </citation>
    <scope>NUCLEOTIDE SEQUENCE</scope>
    <source>
        <strain evidence="1">CGMCC 1.15519</strain>
    </source>
</reference>
<dbReference type="AlphaFoldDB" id="A0A916ZWX7"/>
<comment type="caution">
    <text evidence="1">The sequence shown here is derived from an EMBL/GenBank/DDBJ whole genome shotgun (WGS) entry which is preliminary data.</text>
</comment>
<dbReference type="EMBL" id="BMJM01000009">
    <property type="protein sequence ID" value="GGE17206.1"/>
    <property type="molecule type" value="Genomic_DNA"/>
</dbReference>
<organism evidence="1 2">
    <name type="scientific">Sandarakinorhabdus glacialis</name>
    <dbReference type="NCBI Taxonomy" id="1614636"/>
    <lineage>
        <taxon>Bacteria</taxon>
        <taxon>Pseudomonadati</taxon>
        <taxon>Pseudomonadota</taxon>
        <taxon>Alphaproteobacteria</taxon>
        <taxon>Sphingomonadales</taxon>
        <taxon>Sphingosinicellaceae</taxon>
        <taxon>Sandarakinorhabdus</taxon>
    </lineage>
</organism>
<reference evidence="1" key="1">
    <citation type="journal article" date="2014" name="Int. J. Syst. Evol. Microbiol.">
        <title>Complete genome sequence of Corynebacterium casei LMG S-19264T (=DSM 44701T), isolated from a smear-ripened cheese.</title>
        <authorList>
            <consortium name="US DOE Joint Genome Institute (JGI-PGF)"/>
            <person name="Walter F."/>
            <person name="Albersmeier A."/>
            <person name="Kalinowski J."/>
            <person name="Ruckert C."/>
        </authorList>
    </citation>
    <scope>NUCLEOTIDE SEQUENCE</scope>
    <source>
        <strain evidence="1">CGMCC 1.15519</strain>
    </source>
</reference>
<protein>
    <submittedName>
        <fullName evidence="1">Uncharacterized protein</fullName>
    </submittedName>
</protein>
<dbReference type="RefSeq" id="WP_188763266.1">
    <property type="nucleotide sequence ID" value="NZ_BMJM01000009.1"/>
</dbReference>
<evidence type="ECO:0000313" key="1">
    <source>
        <dbReference type="EMBL" id="GGE17206.1"/>
    </source>
</evidence>
<proteinExistence type="predicted"/>
<accession>A0A916ZWX7</accession>
<name>A0A916ZWX7_9SPHN</name>
<evidence type="ECO:0000313" key="2">
    <source>
        <dbReference type="Proteomes" id="UP000635071"/>
    </source>
</evidence>
<sequence>MASRFAEALVSPDDIIAWALLDRRIAACSFDGQRGSGRCSFHIVLAG</sequence>
<dbReference type="Proteomes" id="UP000635071">
    <property type="component" value="Unassembled WGS sequence"/>
</dbReference>